<organism evidence="6 7">
    <name type="scientific">Sphaceloma murrayae</name>
    <dbReference type="NCBI Taxonomy" id="2082308"/>
    <lineage>
        <taxon>Eukaryota</taxon>
        <taxon>Fungi</taxon>
        <taxon>Dikarya</taxon>
        <taxon>Ascomycota</taxon>
        <taxon>Pezizomycotina</taxon>
        <taxon>Dothideomycetes</taxon>
        <taxon>Dothideomycetidae</taxon>
        <taxon>Myriangiales</taxon>
        <taxon>Elsinoaceae</taxon>
        <taxon>Sphaceloma</taxon>
    </lineage>
</organism>
<name>A0A2K1R2V2_9PEZI</name>
<comment type="subcellular location">
    <subcellularLocation>
        <location evidence="1">Membrane</location>
    </subcellularLocation>
</comment>
<feature type="compositionally biased region" description="Basic and acidic residues" evidence="5">
    <location>
        <begin position="79"/>
        <end position="89"/>
    </location>
</feature>
<dbReference type="PANTHER" id="PTHR12864">
    <property type="entry name" value="RAN BINDING PROTEIN 9-RELATED"/>
    <property type="match status" value="1"/>
</dbReference>
<evidence type="ECO:0008006" key="8">
    <source>
        <dbReference type="Google" id="ProtNLM"/>
    </source>
</evidence>
<dbReference type="OrthoDB" id="25503at2759"/>
<keyword evidence="4" id="KW-0472">Membrane</keyword>
<protein>
    <recommendedName>
        <fullName evidence="8">SPRY domain-containing protein</fullName>
    </recommendedName>
</protein>
<sequence>MGKLSEALGTSNTNPSDVAVPASQNRNPFRRAMNVVSGGRQDQQTLGTDHYQPPPGPPPSHHSEKPQYAPPPGPPPSSYDEKQSEKQHEPSPPPYDPWLSVPDSSTLPPPPSLSYDTSPTSNAPSEWADTARAWTRQHGLYTPRPLRSGELSEITSGHLSLTKPPNVRATLASSRPGTWQVATPKGTPDCILLTSLPMYAASHHDPKSTGRPYTAYFEIRITRLDLSSSRGGEIDSAVALGFLAPPYPAWRLPGWERASLGVHSDDGRRYINNNRGGIDFTTAFNEGEVVGVGMTWSPARKWERGGRNRVEVFFTREGRKVGGWDLWEERDAGDEEGDPAGLGGERDVVGAVGMFGGIEVEWRGRRDEWLYRPDLH</sequence>
<proteinExistence type="predicted"/>
<dbReference type="EMBL" id="NKHZ01000011">
    <property type="protein sequence ID" value="PNS21620.1"/>
    <property type="molecule type" value="Genomic_DNA"/>
</dbReference>
<dbReference type="Proteomes" id="UP000243797">
    <property type="component" value="Unassembled WGS sequence"/>
</dbReference>
<evidence type="ECO:0000256" key="2">
    <source>
        <dbReference type="ARBA" id="ARBA00022692"/>
    </source>
</evidence>
<dbReference type="InterPro" id="IPR050618">
    <property type="entry name" value="Ubq-SigPath_Reg"/>
</dbReference>
<feature type="compositionally biased region" description="Polar residues" evidence="5">
    <location>
        <begin position="8"/>
        <end position="27"/>
    </location>
</feature>
<evidence type="ECO:0000256" key="5">
    <source>
        <dbReference type="SAM" id="MobiDB-lite"/>
    </source>
</evidence>
<dbReference type="InterPro" id="IPR035780">
    <property type="entry name" value="SPRY_Ssh4-like"/>
</dbReference>
<dbReference type="InterPro" id="IPR043136">
    <property type="entry name" value="B30.2/SPRY_sf"/>
</dbReference>
<dbReference type="CDD" id="cd12910">
    <property type="entry name" value="SPRY_SSH4_like"/>
    <property type="match status" value="1"/>
</dbReference>
<dbReference type="GO" id="GO:0016020">
    <property type="term" value="C:membrane"/>
    <property type="evidence" value="ECO:0007669"/>
    <property type="project" value="UniProtKB-SubCell"/>
</dbReference>
<reference evidence="6 7" key="1">
    <citation type="submission" date="2017-06" db="EMBL/GenBank/DDBJ databases">
        <title>Draft genome sequence of a variant of Elsinoe murrayae.</title>
        <authorList>
            <person name="Cheng Q."/>
        </authorList>
    </citation>
    <scope>NUCLEOTIDE SEQUENCE [LARGE SCALE GENOMIC DNA]</scope>
    <source>
        <strain evidence="6 7">CQ-2017a</strain>
    </source>
</reference>
<evidence type="ECO:0000256" key="4">
    <source>
        <dbReference type="ARBA" id="ARBA00023136"/>
    </source>
</evidence>
<accession>A0A2K1R2V2</accession>
<evidence type="ECO:0000256" key="1">
    <source>
        <dbReference type="ARBA" id="ARBA00004370"/>
    </source>
</evidence>
<dbReference type="AlphaFoldDB" id="A0A2K1R2V2"/>
<keyword evidence="3" id="KW-1133">Transmembrane helix</keyword>
<evidence type="ECO:0000313" key="6">
    <source>
        <dbReference type="EMBL" id="PNS21620.1"/>
    </source>
</evidence>
<dbReference type="Gene3D" id="2.60.120.920">
    <property type="match status" value="1"/>
</dbReference>
<dbReference type="STRING" id="2082308.A0A2K1R2V2"/>
<dbReference type="InParanoid" id="A0A2K1R2V2"/>
<keyword evidence="2" id="KW-0812">Transmembrane</keyword>
<evidence type="ECO:0000313" key="7">
    <source>
        <dbReference type="Proteomes" id="UP000243797"/>
    </source>
</evidence>
<feature type="region of interest" description="Disordered" evidence="5">
    <location>
        <begin position="1"/>
        <end position="127"/>
    </location>
</feature>
<comment type="caution">
    <text evidence="6">The sequence shown here is derived from an EMBL/GenBank/DDBJ whole genome shotgun (WGS) entry which is preliminary data.</text>
</comment>
<feature type="compositionally biased region" description="Pro residues" evidence="5">
    <location>
        <begin position="68"/>
        <end position="77"/>
    </location>
</feature>
<gene>
    <name evidence="6" type="ORF">CAC42_979</name>
</gene>
<evidence type="ECO:0000256" key="3">
    <source>
        <dbReference type="ARBA" id="ARBA00022989"/>
    </source>
</evidence>
<keyword evidence="7" id="KW-1185">Reference proteome</keyword>